<keyword evidence="2" id="KW-1185">Reference proteome</keyword>
<reference evidence="2" key="1">
    <citation type="journal article" date="2019" name="Int. J. Syst. Evol. Microbiol.">
        <title>The Global Catalogue of Microorganisms (GCM) 10K type strain sequencing project: providing services to taxonomists for standard genome sequencing and annotation.</title>
        <authorList>
            <consortium name="The Broad Institute Genomics Platform"/>
            <consortium name="The Broad Institute Genome Sequencing Center for Infectious Disease"/>
            <person name="Wu L."/>
            <person name="Ma J."/>
        </authorList>
    </citation>
    <scope>NUCLEOTIDE SEQUENCE [LARGE SCALE GENOMIC DNA]</scope>
    <source>
        <strain evidence="2">NBRC 108755</strain>
    </source>
</reference>
<evidence type="ECO:0008006" key="3">
    <source>
        <dbReference type="Google" id="ProtNLM"/>
    </source>
</evidence>
<accession>A0ABQ6JS94</accession>
<organism evidence="1 2">
    <name type="scientific">Homoserinibacter gongjuensis</name>
    <dbReference type="NCBI Taxonomy" id="1162968"/>
    <lineage>
        <taxon>Bacteria</taxon>
        <taxon>Bacillati</taxon>
        <taxon>Actinomycetota</taxon>
        <taxon>Actinomycetes</taxon>
        <taxon>Micrococcales</taxon>
        <taxon>Microbacteriaceae</taxon>
        <taxon>Homoserinibacter</taxon>
    </lineage>
</organism>
<dbReference type="EMBL" id="BSVA01000001">
    <property type="protein sequence ID" value="GMA90361.1"/>
    <property type="molecule type" value="Genomic_DNA"/>
</dbReference>
<sequence length="161" mass="17233">MTVVLVEGASDALAVETLAARLGLARPRLVVVGGSKGARRAVAELAGERLLGLVDRAEQADFAGLVDELFVCDPDLEAEFVRALGAESVLALIEEQGEGRSFRVLQRQPAQRGRPLEQQLMLFFAGRSGNKVRYARLLAAAVPQDRVPHPLVQLLAAVARG</sequence>
<name>A0ABQ6JS94_9MICO</name>
<gene>
    <name evidence="1" type="ORF">GCM10025869_08900</name>
</gene>
<evidence type="ECO:0000313" key="1">
    <source>
        <dbReference type="EMBL" id="GMA90361.1"/>
    </source>
</evidence>
<protein>
    <recommendedName>
        <fullName evidence="3">ATP-dependent endonuclease</fullName>
    </recommendedName>
</protein>
<dbReference type="RefSeq" id="WP_284298070.1">
    <property type="nucleotide sequence ID" value="NZ_BSVA01000001.1"/>
</dbReference>
<evidence type="ECO:0000313" key="2">
    <source>
        <dbReference type="Proteomes" id="UP001157069"/>
    </source>
</evidence>
<comment type="caution">
    <text evidence="1">The sequence shown here is derived from an EMBL/GenBank/DDBJ whole genome shotgun (WGS) entry which is preliminary data.</text>
</comment>
<proteinExistence type="predicted"/>
<dbReference type="Proteomes" id="UP001157069">
    <property type="component" value="Unassembled WGS sequence"/>
</dbReference>